<dbReference type="InterPro" id="IPR008792">
    <property type="entry name" value="PQQD"/>
</dbReference>
<comment type="caution">
    <text evidence="1">The sequence shown here is derived from an EMBL/GenBank/DDBJ whole genome shotgun (WGS) entry which is preliminary data.</text>
</comment>
<dbReference type="InterPro" id="IPR041881">
    <property type="entry name" value="PqqD_sf"/>
</dbReference>
<dbReference type="EMBL" id="JAFREP010000016">
    <property type="protein sequence ID" value="MBO1320296.1"/>
    <property type="molecule type" value="Genomic_DNA"/>
</dbReference>
<proteinExistence type="predicted"/>
<dbReference type="Proteomes" id="UP000664417">
    <property type="component" value="Unassembled WGS sequence"/>
</dbReference>
<dbReference type="AlphaFoldDB" id="A0A8J7Q8B2"/>
<sequence length="106" mass="12100">MTEPGLSDYTLLMRADAAVWTQNGQQLFFFDTRQGMYYGTEAVGTRLWELLAEPQTPAELYRLLAAEYELEPELWRRDGITFLEEAVSVGILEKRTPVRGEDGLVP</sequence>
<gene>
    <name evidence="1" type="ORF">J3U88_17610</name>
</gene>
<dbReference type="Pfam" id="PF05402">
    <property type="entry name" value="PqqD"/>
    <property type="match status" value="1"/>
</dbReference>
<protein>
    <submittedName>
        <fullName evidence="1">PqqD family protein</fullName>
    </submittedName>
</protein>
<evidence type="ECO:0000313" key="2">
    <source>
        <dbReference type="Proteomes" id="UP000664417"/>
    </source>
</evidence>
<dbReference type="Gene3D" id="1.10.10.1150">
    <property type="entry name" value="Coenzyme PQQ synthesis protein D (PqqD)"/>
    <property type="match status" value="1"/>
</dbReference>
<organism evidence="1 2">
    <name type="scientific">Acanthopleuribacter pedis</name>
    <dbReference type="NCBI Taxonomy" id="442870"/>
    <lineage>
        <taxon>Bacteria</taxon>
        <taxon>Pseudomonadati</taxon>
        <taxon>Acidobacteriota</taxon>
        <taxon>Holophagae</taxon>
        <taxon>Acanthopleuribacterales</taxon>
        <taxon>Acanthopleuribacteraceae</taxon>
        <taxon>Acanthopleuribacter</taxon>
    </lineage>
</organism>
<keyword evidence="2" id="KW-1185">Reference proteome</keyword>
<reference evidence="1" key="1">
    <citation type="submission" date="2021-03" db="EMBL/GenBank/DDBJ databases">
        <authorList>
            <person name="Wang G."/>
        </authorList>
    </citation>
    <scope>NUCLEOTIDE SEQUENCE</scope>
    <source>
        <strain evidence="1">KCTC 12899</strain>
    </source>
</reference>
<evidence type="ECO:0000313" key="1">
    <source>
        <dbReference type="EMBL" id="MBO1320296.1"/>
    </source>
</evidence>
<accession>A0A8J7Q8B2</accession>
<name>A0A8J7Q8B2_9BACT</name>
<dbReference type="RefSeq" id="WP_207860250.1">
    <property type="nucleotide sequence ID" value="NZ_JAFREP010000016.1"/>
</dbReference>